<gene>
    <name evidence="3" type="ORF">BYL167_LOCUS60627</name>
</gene>
<keyword evidence="1" id="KW-0175">Coiled coil</keyword>
<protein>
    <recommendedName>
        <fullName evidence="2">EF-hand domain-containing protein</fullName>
    </recommendedName>
</protein>
<reference evidence="3" key="1">
    <citation type="submission" date="2021-02" db="EMBL/GenBank/DDBJ databases">
        <authorList>
            <person name="Nowell W R."/>
        </authorList>
    </citation>
    <scope>NUCLEOTIDE SEQUENCE</scope>
</reference>
<evidence type="ECO:0000313" key="3">
    <source>
        <dbReference type="EMBL" id="CAF5071226.1"/>
    </source>
</evidence>
<dbReference type="PROSITE" id="PS50222">
    <property type="entry name" value="EF_HAND_2"/>
    <property type="match status" value="1"/>
</dbReference>
<sequence length="149" mass="17575">MNIDVIFLLAPVELTQKFQAVRDARRTLHEAGIAKKKEIIAKSKAITSERQEHFNKLEQDLNNLENDLKEKEKLKQEAEVPEYAAKEKNQKLWEENRAMQQVMVRDQQIREIFVDLDTNEDSLVSIDELQKHTELDINQENEFTVEEVR</sequence>
<feature type="domain" description="EF-hand" evidence="2">
    <location>
        <begin position="104"/>
        <end position="139"/>
    </location>
</feature>
<accession>A0A8S3EPR8</accession>
<evidence type="ECO:0000256" key="1">
    <source>
        <dbReference type="SAM" id="Coils"/>
    </source>
</evidence>
<dbReference type="Proteomes" id="UP000681967">
    <property type="component" value="Unassembled WGS sequence"/>
</dbReference>
<name>A0A8S3EPR8_9BILA</name>
<dbReference type="AlphaFoldDB" id="A0A8S3EPR8"/>
<evidence type="ECO:0000259" key="2">
    <source>
        <dbReference type="PROSITE" id="PS50222"/>
    </source>
</evidence>
<dbReference type="InterPro" id="IPR002048">
    <property type="entry name" value="EF_hand_dom"/>
</dbReference>
<dbReference type="EMBL" id="CAJOBH010230923">
    <property type="protein sequence ID" value="CAF5071226.1"/>
    <property type="molecule type" value="Genomic_DNA"/>
</dbReference>
<feature type="coiled-coil region" evidence="1">
    <location>
        <begin position="47"/>
        <end position="81"/>
    </location>
</feature>
<dbReference type="GO" id="GO:0005509">
    <property type="term" value="F:calcium ion binding"/>
    <property type="evidence" value="ECO:0007669"/>
    <property type="project" value="InterPro"/>
</dbReference>
<organism evidence="3 4">
    <name type="scientific">Rotaria magnacalcarata</name>
    <dbReference type="NCBI Taxonomy" id="392030"/>
    <lineage>
        <taxon>Eukaryota</taxon>
        <taxon>Metazoa</taxon>
        <taxon>Spiralia</taxon>
        <taxon>Gnathifera</taxon>
        <taxon>Rotifera</taxon>
        <taxon>Eurotatoria</taxon>
        <taxon>Bdelloidea</taxon>
        <taxon>Philodinida</taxon>
        <taxon>Philodinidae</taxon>
        <taxon>Rotaria</taxon>
    </lineage>
</organism>
<proteinExistence type="predicted"/>
<evidence type="ECO:0000313" key="4">
    <source>
        <dbReference type="Proteomes" id="UP000681967"/>
    </source>
</evidence>
<comment type="caution">
    <text evidence="3">The sequence shown here is derived from an EMBL/GenBank/DDBJ whole genome shotgun (WGS) entry which is preliminary data.</text>
</comment>
<feature type="non-terminal residue" evidence="3">
    <location>
        <position position="1"/>
    </location>
</feature>